<evidence type="ECO:0000313" key="2">
    <source>
        <dbReference type="Proteomes" id="UP000032930"/>
    </source>
</evidence>
<sequence>MNERSASNPMNGSQLPTPETITMQLDEIIAGLAFCEKRVGADDVLEAVLSPLQ</sequence>
<dbReference type="KEGG" id="xbv:XBW1_mp0066"/>
<name>A0A0B6XF25_XENBV</name>
<gene>
    <name evidence="1" type="ORF">XBW1_mp0066</name>
</gene>
<proteinExistence type="predicted"/>
<accession>A0A0B6XF25</accession>
<dbReference type="Proteomes" id="UP000032930">
    <property type="component" value="Plasmid megaplasmid"/>
</dbReference>
<reference evidence="1 2" key="1">
    <citation type="submission" date="2014-02" db="EMBL/GenBank/DDBJ databases">
        <authorList>
            <person name="Genoscope - CEA"/>
        </authorList>
    </citation>
    <scope>NUCLEOTIDE SEQUENCE [LARGE SCALE GENOMIC DNA]</scope>
    <source>
        <strain evidence="1 2">CS03</strain>
        <plasmid evidence="2">Plasmid</plasmid>
    </source>
</reference>
<organism evidence="1 2">
    <name type="scientific">Xenorhabdus bovienii</name>
    <name type="common">Xenorhabdus nematophila subsp. bovienii</name>
    <dbReference type="NCBI Taxonomy" id="40576"/>
    <lineage>
        <taxon>Bacteria</taxon>
        <taxon>Pseudomonadati</taxon>
        <taxon>Pseudomonadota</taxon>
        <taxon>Gammaproteobacteria</taxon>
        <taxon>Enterobacterales</taxon>
        <taxon>Morganellaceae</taxon>
        <taxon>Xenorhabdus</taxon>
    </lineage>
</organism>
<protein>
    <submittedName>
        <fullName evidence="1">Uncharacterized protein</fullName>
    </submittedName>
</protein>
<dbReference type="AlphaFoldDB" id="A0A0B6XF25"/>
<dbReference type="EMBL" id="FO818638">
    <property type="protein sequence ID" value="CDM92185.1"/>
    <property type="molecule type" value="Genomic_DNA"/>
</dbReference>
<evidence type="ECO:0000313" key="1">
    <source>
        <dbReference type="EMBL" id="CDM92185.1"/>
    </source>
</evidence>
<dbReference type="RefSeq" id="WP_155399212.1">
    <property type="nucleotide sequence ID" value="NZ_CAWMEF010000003.1"/>
</dbReference>